<evidence type="ECO:0000256" key="1">
    <source>
        <dbReference type="ARBA" id="ARBA00006484"/>
    </source>
</evidence>
<dbReference type="CDD" id="cd05233">
    <property type="entry name" value="SDR_c"/>
    <property type="match status" value="1"/>
</dbReference>
<proteinExistence type="inferred from homology"/>
<dbReference type="InterPro" id="IPR020904">
    <property type="entry name" value="Sc_DH/Rdtase_CS"/>
</dbReference>
<keyword evidence="5" id="KW-1185">Reference proteome</keyword>
<dbReference type="Pfam" id="PF13561">
    <property type="entry name" value="adh_short_C2"/>
    <property type="match status" value="1"/>
</dbReference>
<gene>
    <name evidence="4" type="ORF">NEE01_14380</name>
</gene>
<dbReference type="Proteomes" id="UP001165565">
    <property type="component" value="Unassembled WGS sequence"/>
</dbReference>
<dbReference type="InterPro" id="IPR002347">
    <property type="entry name" value="SDR_fam"/>
</dbReference>
<accession>A0AA42CUZ4</accession>
<reference evidence="4" key="1">
    <citation type="submission" date="2022-06" db="EMBL/GenBank/DDBJ databases">
        <title>Sphingomonas sp. nov. isolated from rhizosphere soil of tomato.</title>
        <authorList>
            <person name="Dong H."/>
            <person name="Gao R."/>
        </authorList>
    </citation>
    <scope>NUCLEOTIDE SEQUENCE</scope>
    <source>
        <strain evidence="4">MMSM24</strain>
    </source>
</reference>
<evidence type="ECO:0000313" key="4">
    <source>
        <dbReference type="EMBL" id="MCW6535968.1"/>
    </source>
</evidence>
<comment type="similarity">
    <text evidence="1 3">Belongs to the short-chain dehydrogenases/reductases (SDR) family.</text>
</comment>
<sequence>MTGGASGIGLATVRRFVAEGANVVFCDLSPEQGREVAAALGDAGKLHHRRRAEGGPNDGVTIAATLGGRSIFVAADVTDQTSLEHVFATATEVFGGLDILVNNAGVGGGEGPIESTPRSLFDRTMAVNLLGPWLGIKLAFPLLRARGGGSIVNTASVSALVGMPGQGAYGASKAGVLQLTRVAAIEGASDFIRVNAVCPGGVLTPIIYDSPIFESGFDPALVDQGLAGAQPLPRACKPEDVADAILWLASDESSFVTGQSINVDGGLTIEFDSRYRTKSNFQR</sequence>
<name>A0AA42CUZ4_9SPHN</name>
<dbReference type="PRINTS" id="PR00080">
    <property type="entry name" value="SDRFAMILY"/>
</dbReference>
<dbReference type="FunFam" id="3.40.50.720:FF:000084">
    <property type="entry name" value="Short-chain dehydrogenase reductase"/>
    <property type="match status" value="1"/>
</dbReference>
<protein>
    <submittedName>
        <fullName evidence="4">SDR family oxidoreductase</fullName>
    </submittedName>
</protein>
<dbReference type="PROSITE" id="PS00061">
    <property type="entry name" value="ADH_SHORT"/>
    <property type="match status" value="1"/>
</dbReference>
<dbReference type="GO" id="GO:0016491">
    <property type="term" value="F:oxidoreductase activity"/>
    <property type="evidence" value="ECO:0007669"/>
    <property type="project" value="UniProtKB-KW"/>
</dbReference>
<evidence type="ECO:0000313" key="5">
    <source>
        <dbReference type="Proteomes" id="UP001165565"/>
    </source>
</evidence>
<organism evidence="4 5">
    <name type="scientific">Sphingomonas lycopersici</name>
    <dbReference type="NCBI Taxonomy" id="2951807"/>
    <lineage>
        <taxon>Bacteria</taxon>
        <taxon>Pseudomonadati</taxon>
        <taxon>Pseudomonadota</taxon>
        <taxon>Alphaproteobacteria</taxon>
        <taxon>Sphingomonadales</taxon>
        <taxon>Sphingomonadaceae</taxon>
        <taxon>Sphingomonas</taxon>
    </lineage>
</organism>
<dbReference type="AlphaFoldDB" id="A0AA42CUZ4"/>
<evidence type="ECO:0000256" key="2">
    <source>
        <dbReference type="ARBA" id="ARBA00023002"/>
    </source>
</evidence>
<dbReference type="InterPro" id="IPR036291">
    <property type="entry name" value="NAD(P)-bd_dom_sf"/>
</dbReference>
<comment type="caution">
    <text evidence="4">The sequence shown here is derived from an EMBL/GenBank/DDBJ whole genome shotgun (WGS) entry which is preliminary data.</text>
</comment>
<dbReference type="EMBL" id="JANFAV010000010">
    <property type="protein sequence ID" value="MCW6535968.1"/>
    <property type="molecule type" value="Genomic_DNA"/>
</dbReference>
<dbReference type="PANTHER" id="PTHR24321:SF8">
    <property type="entry name" value="ESTRADIOL 17-BETA-DEHYDROGENASE 8-RELATED"/>
    <property type="match status" value="1"/>
</dbReference>
<dbReference type="Pfam" id="PF00106">
    <property type="entry name" value="adh_short"/>
    <property type="match status" value="1"/>
</dbReference>
<keyword evidence="2" id="KW-0560">Oxidoreductase</keyword>
<dbReference type="Gene3D" id="3.40.50.720">
    <property type="entry name" value="NAD(P)-binding Rossmann-like Domain"/>
    <property type="match status" value="1"/>
</dbReference>
<evidence type="ECO:0000256" key="3">
    <source>
        <dbReference type="RuleBase" id="RU000363"/>
    </source>
</evidence>
<dbReference type="PRINTS" id="PR00081">
    <property type="entry name" value="GDHRDH"/>
</dbReference>
<dbReference type="SUPFAM" id="SSF51735">
    <property type="entry name" value="NAD(P)-binding Rossmann-fold domains"/>
    <property type="match status" value="1"/>
</dbReference>
<dbReference type="PANTHER" id="PTHR24321">
    <property type="entry name" value="DEHYDROGENASES, SHORT CHAIN"/>
    <property type="match status" value="1"/>
</dbReference>